<dbReference type="EMBL" id="JBBHLC010000022">
    <property type="protein sequence ID" value="MEJ5863619.1"/>
    <property type="molecule type" value="Genomic_DNA"/>
</dbReference>
<feature type="transmembrane region" description="Helical" evidence="1">
    <location>
        <begin position="120"/>
        <end position="141"/>
    </location>
</feature>
<name>A0ABU8QSH0_9PSED</name>
<sequence length="152" mass="16087">MTCKTGYPRGKVITGFVFSPALMGLALVLGDLVASLVTTGTTEEPSFYFNFGTLFMLFGLLYYGLPAGLIGVMCVVLRLRRTLAALAGLSLVGAAVGYGWDQLLRILIDTDRAIPTLPVLEHATPTVLAAGVSLVMGFLLLPRKPSLPAADQ</sequence>
<organism evidence="2 3">
    <name type="scientific">Pseudomonas farsensis</name>
    <dbReference type="NCBI Taxonomy" id="2745492"/>
    <lineage>
        <taxon>Bacteria</taxon>
        <taxon>Pseudomonadati</taxon>
        <taxon>Pseudomonadota</taxon>
        <taxon>Gammaproteobacteria</taxon>
        <taxon>Pseudomonadales</taxon>
        <taxon>Pseudomonadaceae</taxon>
        <taxon>Pseudomonas</taxon>
    </lineage>
</organism>
<evidence type="ECO:0000313" key="2">
    <source>
        <dbReference type="EMBL" id="MEJ5863619.1"/>
    </source>
</evidence>
<gene>
    <name evidence="2" type="ORF">V7S98_10315</name>
</gene>
<feature type="transmembrane region" description="Helical" evidence="1">
    <location>
        <begin position="83"/>
        <end position="100"/>
    </location>
</feature>
<accession>A0ABU8QSH0</accession>
<protein>
    <submittedName>
        <fullName evidence="2">Uncharacterized protein</fullName>
    </submittedName>
</protein>
<reference evidence="2 3" key="1">
    <citation type="submission" date="2024-02" db="EMBL/GenBank/DDBJ databases">
        <title>Identification of pathogenicity and growth-promoting function of Pseudomonas putida variant.</title>
        <authorList>
            <person name="Sun J."/>
        </authorList>
    </citation>
    <scope>NUCLEOTIDE SEQUENCE [LARGE SCALE GENOMIC DNA]</scope>
    <source>
        <strain evidence="2 3">A03</strain>
    </source>
</reference>
<feature type="transmembrane region" description="Helical" evidence="1">
    <location>
        <begin position="54"/>
        <end position="76"/>
    </location>
</feature>
<keyword evidence="1" id="KW-0812">Transmembrane</keyword>
<proteinExistence type="predicted"/>
<keyword evidence="3" id="KW-1185">Reference proteome</keyword>
<dbReference type="Proteomes" id="UP001380290">
    <property type="component" value="Unassembled WGS sequence"/>
</dbReference>
<feature type="transmembrane region" description="Helical" evidence="1">
    <location>
        <begin position="12"/>
        <end position="34"/>
    </location>
</feature>
<comment type="caution">
    <text evidence="2">The sequence shown here is derived from an EMBL/GenBank/DDBJ whole genome shotgun (WGS) entry which is preliminary data.</text>
</comment>
<dbReference type="RefSeq" id="WP_339599185.1">
    <property type="nucleotide sequence ID" value="NZ_JBBHLC010000022.1"/>
</dbReference>
<evidence type="ECO:0000256" key="1">
    <source>
        <dbReference type="SAM" id="Phobius"/>
    </source>
</evidence>
<keyword evidence="1" id="KW-1133">Transmembrane helix</keyword>
<keyword evidence="1" id="KW-0472">Membrane</keyword>
<evidence type="ECO:0000313" key="3">
    <source>
        <dbReference type="Proteomes" id="UP001380290"/>
    </source>
</evidence>